<dbReference type="Proteomes" id="UP000184076">
    <property type="component" value="Unassembled WGS sequence"/>
</dbReference>
<accession>A0A1M4YF77</accession>
<reference evidence="2" key="1">
    <citation type="submission" date="2016-11" db="EMBL/GenBank/DDBJ databases">
        <authorList>
            <person name="Varghese N."/>
            <person name="Submissions S."/>
        </authorList>
    </citation>
    <scope>NUCLEOTIDE SEQUENCE [LARGE SCALE GENOMIC DNA]</scope>
    <source>
        <strain evidence="2">DSM 9756</strain>
    </source>
</reference>
<evidence type="ECO:0000313" key="2">
    <source>
        <dbReference type="Proteomes" id="UP000184076"/>
    </source>
</evidence>
<dbReference type="InterPro" id="IPR003787">
    <property type="entry name" value="Sulphur_relay_DsrE/F-like"/>
</dbReference>
<dbReference type="STRING" id="1121391.SAMN02745206_01239"/>
<dbReference type="Pfam" id="PF02635">
    <property type="entry name" value="DsrE"/>
    <property type="match status" value="1"/>
</dbReference>
<proteinExistence type="predicted"/>
<dbReference type="EMBL" id="FQVB01000010">
    <property type="protein sequence ID" value="SHF04263.1"/>
    <property type="molecule type" value="Genomic_DNA"/>
</dbReference>
<dbReference type="Gene3D" id="3.40.1260.10">
    <property type="entry name" value="DsrEFH-like"/>
    <property type="match status" value="1"/>
</dbReference>
<dbReference type="RefSeq" id="WP_218588382.1">
    <property type="nucleotide sequence ID" value="NZ_FQVB01000010.1"/>
</dbReference>
<dbReference type="SUPFAM" id="SSF75169">
    <property type="entry name" value="DsrEFH-like"/>
    <property type="match status" value="1"/>
</dbReference>
<gene>
    <name evidence="1" type="ORF">SAMN02745206_01239</name>
</gene>
<sequence>MANFLFVLSRDENDAATRCFQFAKIAHSQGHKVDIFLIDSGVVWADTTRDYSVKTTTGDCVNDYLPYLVENEVPIYV</sequence>
<name>A0A1M4YF77_9BACT</name>
<keyword evidence="2" id="KW-1185">Reference proteome</keyword>
<evidence type="ECO:0000313" key="1">
    <source>
        <dbReference type="EMBL" id="SHF04263.1"/>
    </source>
</evidence>
<organism evidence="1 2">
    <name type="scientific">Desulfacinum infernum DSM 9756</name>
    <dbReference type="NCBI Taxonomy" id="1121391"/>
    <lineage>
        <taxon>Bacteria</taxon>
        <taxon>Pseudomonadati</taxon>
        <taxon>Thermodesulfobacteriota</taxon>
        <taxon>Syntrophobacteria</taxon>
        <taxon>Syntrophobacterales</taxon>
        <taxon>Syntrophobacteraceae</taxon>
        <taxon>Desulfacinum</taxon>
    </lineage>
</organism>
<protein>
    <submittedName>
        <fullName evidence="1">DsrE/DsrF-like family protein</fullName>
    </submittedName>
</protein>
<dbReference type="AlphaFoldDB" id="A0A1M4YF77"/>
<dbReference type="InterPro" id="IPR027396">
    <property type="entry name" value="DsrEFH-like"/>
</dbReference>